<dbReference type="EMBL" id="JADFTS010000005">
    <property type="protein sequence ID" value="KAF9607355.1"/>
    <property type="molecule type" value="Genomic_DNA"/>
</dbReference>
<evidence type="ECO:0000256" key="2">
    <source>
        <dbReference type="ARBA" id="ARBA00023012"/>
    </source>
</evidence>
<accession>A0A835HUS5</accession>
<dbReference type="GO" id="GO:0043424">
    <property type="term" value="F:protein histidine kinase binding"/>
    <property type="evidence" value="ECO:0007669"/>
    <property type="project" value="UniProtKB-UniRule"/>
</dbReference>
<dbReference type="GO" id="GO:0005829">
    <property type="term" value="C:cytosol"/>
    <property type="evidence" value="ECO:0007669"/>
    <property type="project" value="UniProtKB-SubCell"/>
</dbReference>
<name>A0A835HUS5_9MAGN</name>
<organism evidence="6 7">
    <name type="scientific">Coptis chinensis</name>
    <dbReference type="NCBI Taxonomy" id="261450"/>
    <lineage>
        <taxon>Eukaryota</taxon>
        <taxon>Viridiplantae</taxon>
        <taxon>Streptophyta</taxon>
        <taxon>Embryophyta</taxon>
        <taxon>Tracheophyta</taxon>
        <taxon>Spermatophyta</taxon>
        <taxon>Magnoliopsida</taxon>
        <taxon>Ranunculales</taxon>
        <taxon>Ranunculaceae</taxon>
        <taxon>Coptidoideae</taxon>
        <taxon>Coptis</taxon>
    </lineage>
</organism>
<evidence type="ECO:0000259" key="5">
    <source>
        <dbReference type="PROSITE" id="PS50894"/>
    </source>
</evidence>
<evidence type="ECO:0000256" key="1">
    <source>
        <dbReference type="ARBA" id="ARBA00022864"/>
    </source>
</evidence>
<comment type="caution">
    <text evidence="6">The sequence shown here is derived from an EMBL/GenBank/DDBJ whole genome shotgun (WGS) entry which is preliminary data.</text>
</comment>
<dbReference type="InterPro" id="IPR008207">
    <property type="entry name" value="Sig_transdc_His_kin_Hpt_dom"/>
</dbReference>
<gene>
    <name evidence="6" type="ORF">IFM89_033943</name>
</gene>
<dbReference type="Gene3D" id="1.20.120.160">
    <property type="entry name" value="HPT domain"/>
    <property type="match status" value="2"/>
</dbReference>
<dbReference type="SUPFAM" id="SSF47226">
    <property type="entry name" value="Histidine-containing phosphotransfer domain, HPT domain"/>
    <property type="match status" value="2"/>
</dbReference>
<evidence type="ECO:0000256" key="4">
    <source>
        <dbReference type="RuleBase" id="RU369004"/>
    </source>
</evidence>
<keyword evidence="7" id="KW-1185">Reference proteome</keyword>
<dbReference type="AlphaFoldDB" id="A0A835HUS5"/>
<keyword evidence="1 4" id="KW-0932">Cytokinin signaling pathway</keyword>
<reference evidence="6 7" key="1">
    <citation type="submission" date="2020-10" db="EMBL/GenBank/DDBJ databases">
        <title>The Coptis chinensis genome and diversification of protoberbering-type alkaloids.</title>
        <authorList>
            <person name="Wang B."/>
            <person name="Shu S."/>
            <person name="Song C."/>
            <person name="Liu Y."/>
        </authorList>
    </citation>
    <scope>NUCLEOTIDE SEQUENCE [LARGE SCALE GENOMIC DNA]</scope>
    <source>
        <strain evidence="6">HL-2020</strain>
        <tissue evidence="6">Leaf</tissue>
    </source>
</reference>
<comment type="subcellular location">
    <subcellularLocation>
        <location evidence="4">Cytoplasm</location>
        <location evidence="4">Cytosol</location>
    </subcellularLocation>
    <subcellularLocation>
        <location evidence="4">Nucleus</location>
    </subcellularLocation>
</comment>
<dbReference type="Pfam" id="PF01627">
    <property type="entry name" value="Hpt"/>
    <property type="match status" value="1"/>
</dbReference>
<comment type="function">
    <text evidence="4">Functions as a two-component phosphorelay mediators between cytokinin sensor histidine kinases and response regulators (B-type ARRs). Plays an important role in propagating cytokinin signal transduction.</text>
</comment>
<sequence length="385" mass="44512">MQGRRGCGHAVTLLYTTDIDATANDCLFLCCAYNIEDVMVLRSLAFSLVRSESSVLRINNDLNLCLWYLDTQNLQIKLQLCIARNLVDEDSRTTQLVFVWEKISFEWRSRVLWCEAFLDQRKRAMAVEGIQEFDRLIINMHREGLTDAILVRECLDHRDAPEYVIEMMVDYCNFVQSRIKLINKLLNKPAINFDEVTEYVHKIKGSSQTCGVKGVLSACLAYRQAFDQKDKERCIDMLNMVKHEFDLIRVRFEHSIKRTVAMARAALAKFDSLLTKLEDEGILGAELSQLRVKNPDGLEFVLELMEMYGTLVQENIDLLNKHLCGTKKVFSACLAYRQAYDQKDMERCKDMVNMVKHEFDNTRARLEHPIKDPRVCIGVNTILVT</sequence>
<dbReference type="InterPro" id="IPR036641">
    <property type="entry name" value="HPT_dom_sf"/>
</dbReference>
<dbReference type="GO" id="GO:0005634">
    <property type="term" value="C:nucleus"/>
    <property type="evidence" value="ECO:0007669"/>
    <property type="project" value="UniProtKB-SubCell"/>
</dbReference>
<feature type="modified residue" description="Phosphohistidine" evidence="3">
    <location>
        <position position="201"/>
    </location>
</feature>
<dbReference type="Proteomes" id="UP000631114">
    <property type="component" value="Unassembled WGS sequence"/>
</dbReference>
<evidence type="ECO:0000313" key="7">
    <source>
        <dbReference type="Proteomes" id="UP000631114"/>
    </source>
</evidence>
<evidence type="ECO:0000313" key="6">
    <source>
        <dbReference type="EMBL" id="KAF9607355.1"/>
    </source>
</evidence>
<keyword evidence="3" id="KW-0597">Phosphoprotein</keyword>
<dbReference type="GO" id="GO:0000160">
    <property type="term" value="P:phosphorelay signal transduction system"/>
    <property type="evidence" value="ECO:0007669"/>
    <property type="project" value="UniProtKB-UniRule"/>
</dbReference>
<evidence type="ECO:0000256" key="3">
    <source>
        <dbReference type="PROSITE-ProRule" id="PRU00110"/>
    </source>
</evidence>
<feature type="domain" description="HPt" evidence="5">
    <location>
        <begin position="160"/>
        <end position="262"/>
    </location>
</feature>
<dbReference type="GO" id="GO:0009927">
    <property type="term" value="F:histidine phosphotransfer kinase activity"/>
    <property type="evidence" value="ECO:0007669"/>
    <property type="project" value="UniProtKB-UniRule"/>
</dbReference>
<proteinExistence type="predicted"/>
<keyword evidence="2 4" id="KW-0902">Two-component regulatory system</keyword>
<dbReference type="PROSITE" id="PS50894">
    <property type="entry name" value="HPT"/>
    <property type="match status" value="1"/>
</dbReference>
<dbReference type="GO" id="GO:0009736">
    <property type="term" value="P:cytokinin-activated signaling pathway"/>
    <property type="evidence" value="ECO:0007669"/>
    <property type="project" value="UniProtKB-KW"/>
</dbReference>
<comment type="domain">
    <text evidence="4">Histidine-containing phosphotransfer domain (HPt) contains an active histidine that mediates the phosphotransfer.</text>
</comment>
<dbReference type="PANTHER" id="PTHR28242:SF30">
    <property type="entry name" value="HISTIDINE-CONTAINING PHOSPHOTRANSFER PROTEIN 2"/>
    <property type="match status" value="1"/>
</dbReference>
<protein>
    <recommendedName>
        <fullName evidence="4">Histidine-containing phosphotransfer protein</fullName>
    </recommendedName>
</protein>
<dbReference type="InterPro" id="IPR045871">
    <property type="entry name" value="AHP1-5/YPD1"/>
</dbReference>
<dbReference type="OrthoDB" id="591185at2759"/>
<dbReference type="PANTHER" id="PTHR28242">
    <property type="entry name" value="PHOSPHORELAY INTERMEDIATE PROTEIN YPD1"/>
    <property type="match status" value="1"/>
</dbReference>